<dbReference type="AlphaFoldDB" id="A0A9D5M242"/>
<accession>A0A9D5M242</accession>
<organism evidence="1 2">
    <name type="scientific">Ructibacterium gallinarum</name>
    <dbReference type="NCBI Taxonomy" id="2779355"/>
    <lineage>
        <taxon>Bacteria</taxon>
        <taxon>Bacillati</taxon>
        <taxon>Bacillota</taxon>
        <taxon>Clostridia</taxon>
        <taxon>Eubacteriales</taxon>
        <taxon>Oscillospiraceae</taxon>
        <taxon>Ructibacterium</taxon>
    </lineage>
</organism>
<proteinExistence type="predicted"/>
<protein>
    <submittedName>
        <fullName evidence="1">Uncharacterized protein</fullName>
    </submittedName>
</protein>
<reference evidence="1" key="1">
    <citation type="submission" date="2020-10" db="EMBL/GenBank/DDBJ databases">
        <title>ChiBAC.</title>
        <authorList>
            <person name="Zenner C."/>
            <person name="Hitch T.C.A."/>
            <person name="Clavel T."/>
        </authorList>
    </citation>
    <scope>NUCLEOTIDE SEQUENCE</scope>
    <source>
        <strain evidence="1">DSM 107454</strain>
    </source>
</reference>
<keyword evidence="2" id="KW-1185">Reference proteome</keyword>
<comment type="caution">
    <text evidence="1">The sequence shown here is derived from an EMBL/GenBank/DDBJ whole genome shotgun (WGS) entry which is preliminary data.</text>
</comment>
<gene>
    <name evidence="1" type="ORF">INF28_01785</name>
</gene>
<name>A0A9D5M242_9FIRM</name>
<evidence type="ECO:0000313" key="2">
    <source>
        <dbReference type="Proteomes" id="UP000806542"/>
    </source>
</evidence>
<evidence type="ECO:0000313" key="1">
    <source>
        <dbReference type="EMBL" id="MBE5039200.1"/>
    </source>
</evidence>
<sequence>MSRLTEFMEILTGTFNNAQQYQERKGDGTNFPYAEHVNTACNAKIKNLPPDFAGEFMIEESYYTVGENRNPSPHLFLFTEEAEGIRLTSYEMPLGFDKNTFSYANVEQLDFEELKPSAKFVPALYTEKEGVWEGGSVSMFSPVLKFTLHERFSKEVLEVSESMEVNGKRTFGYDTPILYRRES</sequence>
<dbReference type="RefSeq" id="WP_226391763.1">
    <property type="nucleotide sequence ID" value="NZ_JADCKB010000002.1"/>
</dbReference>
<dbReference type="Proteomes" id="UP000806542">
    <property type="component" value="Unassembled WGS sequence"/>
</dbReference>
<dbReference type="EMBL" id="JADCKB010000002">
    <property type="protein sequence ID" value="MBE5039200.1"/>
    <property type="molecule type" value="Genomic_DNA"/>
</dbReference>